<protein>
    <recommendedName>
        <fullName evidence="8">Fe2OG dioxygenase domain-containing protein</fullName>
    </recommendedName>
</protein>
<keyword evidence="4" id="KW-0223">Dioxygenase</keyword>
<keyword evidence="5" id="KW-0560">Oxidoreductase</keyword>
<sequence>MTRATSPTTTTPPIPGLRLIYEFLTPPEEHHIQHHIYSEPPSPWVTLSHRRLLWYGTPASTDVAPPHKYRQIHPLPSCISSIAQRLHAQGHQTHRANHVLVNEYRPGQGIMPHEDGPAYEPEAAIVSLLSAIDLDWYDKRIESRHRPVYSAYLLPRSLLLISGAAYTDYLHGIAECDVNRNGEPRQLRLSLTLRHAKSVQEEGGEEAGPYVAPDARRHDRLAAVHAFERITGRKLGALR</sequence>
<gene>
    <name evidence="9" type="ORF">CDCA_CDCA08G2327</name>
</gene>
<keyword evidence="6" id="KW-0408">Iron</keyword>
<dbReference type="InterPro" id="IPR027450">
    <property type="entry name" value="AlkB-like"/>
</dbReference>
<evidence type="ECO:0000256" key="3">
    <source>
        <dbReference type="ARBA" id="ARBA00022723"/>
    </source>
</evidence>
<dbReference type="Gene3D" id="2.60.120.590">
    <property type="entry name" value="Alpha-ketoglutarate-dependent dioxygenase AlkB-like"/>
    <property type="match status" value="1"/>
</dbReference>
<dbReference type="SUPFAM" id="SSF51197">
    <property type="entry name" value="Clavaminate synthase-like"/>
    <property type="match status" value="1"/>
</dbReference>
<evidence type="ECO:0000313" key="10">
    <source>
        <dbReference type="Proteomes" id="UP001301350"/>
    </source>
</evidence>
<dbReference type="GO" id="GO:0046872">
    <property type="term" value="F:metal ion binding"/>
    <property type="evidence" value="ECO:0007669"/>
    <property type="project" value="UniProtKB-KW"/>
</dbReference>
<keyword evidence="7" id="KW-0539">Nucleus</keyword>
<name>A0AAV9IVL7_CYACA</name>
<evidence type="ECO:0000313" key="9">
    <source>
        <dbReference type="EMBL" id="KAK4536302.1"/>
    </source>
</evidence>
<comment type="similarity">
    <text evidence="2">Belongs to the alkB family.</text>
</comment>
<dbReference type="Pfam" id="PF13532">
    <property type="entry name" value="2OG-FeII_Oxy_2"/>
    <property type="match status" value="1"/>
</dbReference>
<comment type="subcellular location">
    <subcellularLocation>
        <location evidence="1">Nucleus</location>
    </subcellularLocation>
</comment>
<keyword evidence="3" id="KW-0479">Metal-binding</keyword>
<evidence type="ECO:0000256" key="1">
    <source>
        <dbReference type="ARBA" id="ARBA00004123"/>
    </source>
</evidence>
<dbReference type="InterPro" id="IPR037151">
    <property type="entry name" value="AlkB-like_sf"/>
</dbReference>
<proteinExistence type="inferred from homology"/>
<evidence type="ECO:0000259" key="8">
    <source>
        <dbReference type="PROSITE" id="PS51471"/>
    </source>
</evidence>
<dbReference type="PROSITE" id="PS51471">
    <property type="entry name" value="FE2OG_OXY"/>
    <property type="match status" value="1"/>
</dbReference>
<dbReference type="Proteomes" id="UP001301350">
    <property type="component" value="Unassembled WGS sequence"/>
</dbReference>
<dbReference type="GO" id="GO:0005634">
    <property type="term" value="C:nucleus"/>
    <property type="evidence" value="ECO:0007669"/>
    <property type="project" value="UniProtKB-SubCell"/>
</dbReference>
<organism evidence="9 10">
    <name type="scientific">Cyanidium caldarium</name>
    <name type="common">Red alga</name>
    <dbReference type="NCBI Taxonomy" id="2771"/>
    <lineage>
        <taxon>Eukaryota</taxon>
        <taxon>Rhodophyta</taxon>
        <taxon>Bangiophyceae</taxon>
        <taxon>Cyanidiales</taxon>
        <taxon>Cyanidiaceae</taxon>
        <taxon>Cyanidium</taxon>
    </lineage>
</organism>
<evidence type="ECO:0000256" key="2">
    <source>
        <dbReference type="ARBA" id="ARBA00007879"/>
    </source>
</evidence>
<evidence type="ECO:0000256" key="7">
    <source>
        <dbReference type="ARBA" id="ARBA00023242"/>
    </source>
</evidence>
<comment type="caution">
    <text evidence="9">The sequence shown here is derived from an EMBL/GenBank/DDBJ whole genome shotgun (WGS) entry which is preliminary data.</text>
</comment>
<dbReference type="GO" id="GO:0051213">
    <property type="term" value="F:dioxygenase activity"/>
    <property type="evidence" value="ECO:0007669"/>
    <property type="project" value="UniProtKB-KW"/>
</dbReference>
<dbReference type="InterPro" id="IPR032862">
    <property type="entry name" value="ALKBH6"/>
</dbReference>
<reference evidence="9 10" key="1">
    <citation type="submission" date="2022-07" db="EMBL/GenBank/DDBJ databases">
        <title>Genome-wide signatures of adaptation to extreme environments.</title>
        <authorList>
            <person name="Cho C.H."/>
            <person name="Yoon H.S."/>
        </authorList>
    </citation>
    <scope>NUCLEOTIDE SEQUENCE [LARGE SCALE GENOMIC DNA]</scope>
    <source>
        <strain evidence="9 10">DBV 063 E5</strain>
    </source>
</reference>
<evidence type="ECO:0000256" key="6">
    <source>
        <dbReference type="ARBA" id="ARBA00023004"/>
    </source>
</evidence>
<keyword evidence="10" id="KW-1185">Reference proteome</keyword>
<evidence type="ECO:0000256" key="5">
    <source>
        <dbReference type="ARBA" id="ARBA00023002"/>
    </source>
</evidence>
<dbReference type="PANTHER" id="PTHR46030:SF1">
    <property type="entry name" value="ALPHA-KETOGLUTARATE-DEPENDENT DIOXYGENASE ALKB HOMOLOG 6"/>
    <property type="match status" value="1"/>
</dbReference>
<dbReference type="InterPro" id="IPR005123">
    <property type="entry name" value="Oxoglu/Fe-dep_dioxygenase_dom"/>
</dbReference>
<accession>A0AAV9IVL7</accession>
<evidence type="ECO:0000256" key="4">
    <source>
        <dbReference type="ARBA" id="ARBA00022964"/>
    </source>
</evidence>
<dbReference type="EMBL" id="JANCYW010000008">
    <property type="protein sequence ID" value="KAK4536302.1"/>
    <property type="molecule type" value="Genomic_DNA"/>
</dbReference>
<dbReference type="PANTHER" id="PTHR46030">
    <property type="entry name" value="ALPHA-KETOGLUTARATE-DEPENDENT DIOXYGENASE ALKB HOMOLOG 6"/>
    <property type="match status" value="1"/>
</dbReference>
<feature type="domain" description="Fe2OG dioxygenase" evidence="8">
    <location>
        <begin position="95"/>
        <end position="197"/>
    </location>
</feature>
<dbReference type="AlphaFoldDB" id="A0AAV9IVL7"/>